<name>A0A8J6HBU0_TENMO</name>
<gene>
    <name evidence="2" type="ORF">GEV33_011171</name>
</gene>
<sequence length="367" mass="43068">MTLKFNSNQACRETATACSAISSELVTISIWAPHTRRPPSNPGEDSSRGRPSPPMLRRLRGERPFTQRKIPYYRRNQGRNWDPRDSPLSRSNDEVVALSTGTAVFSGDGEDEARSRCDTTSTLYLMPLQFFLATCKSGDLAGYRTHHTLRYGIQAGLISPHTPGRGYSERMGSDDEGKCKRALEERNQARLMALNRHKKRYEKLRKRAKPSMQKIEENYNKKELRNFYQGAKKSREARQKRKTDVRPKEERGIDRKSGRETKEHIEAQRIRWLGYIGRMPKYRHAKRSLLERERGKRRPKKKWLEAVTANVRILGVTDWKKALERQRTMEKNSQEELRRHGEWEWPVEQFYIYAALSLLFWIVRDFI</sequence>
<reference evidence="2" key="1">
    <citation type="journal article" date="2020" name="J Insects Food Feed">
        <title>The yellow mealworm (Tenebrio molitor) genome: a resource for the emerging insects as food and feed industry.</title>
        <authorList>
            <person name="Eriksson T."/>
            <person name="Andere A."/>
            <person name="Kelstrup H."/>
            <person name="Emery V."/>
            <person name="Picard C."/>
        </authorList>
    </citation>
    <scope>NUCLEOTIDE SEQUENCE</scope>
    <source>
        <strain evidence="2">Stoneville</strain>
        <tissue evidence="2">Whole head</tissue>
    </source>
</reference>
<feature type="compositionally biased region" description="Basic and acidic residues" evidence="1">
    <location>
        <begin position="81"/>
        <end position="92"/>
    </location>
</feature>
<keyword evidence="3" id="KW-1185">Reference proteome</keyword>
<reference evidence="2" key="2">
    <citation type="submission" date="2021-08" db="EMBL/GenBank/DDBJ databases">
        <authorList>
            <person name="Eriksson T."/>
        </authorList>
    </citation>
    <scope>NUCLEOTIDE SEQUENCE</scope>
    <source>
        <strain evidence="2">Stoneville</strain>
        <tissue evidence="2">Whole head</tissue>
    </source>
</reference>
<feature type="region of interest" description="Disordered" evidence="1">
    <location>
        <begin position="228"/>
        <end position="260"/>
    </location>
</feature>
<proteinExistence type="predicted"/>
<dbReference type="EMBL" id="JABDTM020026690">
    <property type="protein sequence ID" value="KAH0811618.1"/>
    <property type="molecule type" value="Genomic_DNA"/>
</dbReference>
<comment type="caution">
    <text evidence="2">The sequence shown here is derived from an EMBL/GenBank/DDBJ whole genome shotgun (WGS) entry which is preliminary data.</text>
</comment>
<feature type="region of interest" description="Disordered" evidence="1">
    <location>
        <begin position="32"/>
        <end position="92"/>
    </location>
</feature>
<evidence type="ECO:0000256" key="1">
    <source>
        <dbReference type="SAM" id="MobiDB-lite"/>
    </source>
</evidence>
<evidence type="ECO:0000313" key="3">
    <source>
        <dbReference type="Proteomes" id="UP000719412"/>
    </source>
</evidence>
<protein>
    <submittedName>
        <fullName evidence="2">Uncharacterized protein</fullName>
    </submittedName>
</protein>
<dbReference type="Proteomes" id="UP000719412">
    <property type="component" value="Unassembled WGS sequence"/>
</dbReference>
<feature type="compositionally biased region" description="Basic and acidic residues" evidence="1">
    <location>
        <begin position="233"/>
        <end position="260"/>
    </location>
</feature>
<organism evidence="2 3">
    <name type="scientific">Tenebrio molitor</name>
    <name type="common">Yellow mealworm beetle</name>
    <dbReference type="NCBI Taxonomy" id="7067"/>
    <lineage>
        <taxon>Eukaryota</taxon>
        <taxon>Metazoa</taxon>
        <taxon>Ecdysozoa</taxon>
        <taxon>Arthropoda</taxon>
        <taxon>Hexapoda</taxon>
        <taxon>Insecta</taxon>
        <taxon>Pterygota</taxon>
        <taxon>Neoptera</taxon>
        <taxon>Endopterygota</taxon>
        <taxon>Coleoptera</taxon>
        <taxon>Polyphaga</taxon>
        <taxon>Cucujiformia</taxon>
        <taxon>Tenebrionidae</taxon>
        <taxon>Tenebrio</taxon>
    </lineage>
</organism>
<evidence type="ECO:0000313" key="2">
    <source>
        <dbReference type="EMBL" id="KAH0811618.1"/>
    </source>
</evidence>
<accession>A0A8J6HBU0</accession>
<dbReference type="AlphaFoldDB" id="A0A8J6HBU0"/>